<dbReference type="Gene3D" id="1.10.510.10">
    <property type="entry name" value="Transferase(Phosphotransferase) domain 1"/>
    <property type="match status" value="1"/>
</dbReference>
<dbReference type="Pfam" id="PF00069">
    <property type="entry name" value="Pkinase"/>
    <property type="match status" value="1"/>
</dbReference>
<dbReference type="GO" id="GO:0005524">
    <property type="term" value="F:ATP binding"/>
    <property type="evidence" value="ECO:0007669"/>
    <property type="project" value="InterPro"/>
</dbReference>
<evidence type="ECO:0000313" key="3">
    <source>
        <dbReference type="EMBL" id="CAJ1373672.1"/>
    </source>
</evidence>
<feature type="region of interest" description="Disordered" evidence="1">
    <location>
        <begin position="535"/>
        <end position="589"/>
    </location>
</feature>
<evidence type="ECO:0000313" key="4">
    <source>
        <dbReference type="Proteomes" id="UP001178507"/>
    </source>
</evidence>
<dbReference type="InterPro" id="IPR011009">
    <property type="entry name" value="Kinase-like_dom_sf"/>
</dbReference>
<dbReference type="PROSITE" id="PS00108">
    <property type="entry name" value="PROTEIN_KINASE_ST"/>
    <property type="match status" value="1"/>
</dbReference>
<feature type="region of interest" description="Disordered" evidence="1">
    <location>
        <begin position="657"/>
        <end position="785"/>
    </location>
</feature>
<evidence type="ECO:0000259" key="2">
    <source>
        <dbReference type="PROSITE" id="PS50011"/>
    </source>
</evidence>
<reference evidence="3" key="1">
    <citation type="submission" date="2023-08" db="EMBL/GenBank/DDBJ databases">
        <authorList>
            <person name="Chen Y."/>
            <person name="Shah S."/>
            <person name="Dougan E. K."/>
            <person name="Thang M."/>
            <person name="Chan C."/>
        </authorList>
    </citation>
    <scope>NUCLEOTIDE SEQUENCE</scope>
</reference>
<proteinExistence type="predicted"/>
<feature type="compositionally biased region" description="Basic and acidic residues" evidence="1">
    <location>
        <begin position="757"/>
        <end position="777"/>
    </location>
</feature>
<gene>
    <name evidence="3" type="ORF">EVOR1521_LOCUS3426</name>
</gene>
<dbReference type="EMBL" id="CAUJNA010000208">
    <property type="protein sequence ID" value="CAJ1373672.1"/>
    <property type="molecule type" value="Genomic_DNA"/>
</dbReference>
<dbReference type="GO" id="GO:0005737">
    <property type="term" value="C:cytoplasm"/>
    <property type="evidence" value="ECO:0007669"/>
    <property type="project" value="TreeGrafter"/>
</dbReference>
<dbReference type="AlphaFoldDB" id="A0AA36HS53"/>
<dbReference type="Gene3D" id="3.30.200.20">
    <property type="entry name" value="Phosphorylase Kinase, domain 1"/>
    <property type="match status" value="1"/>
</dbReference>
<keyword evidence="4" id="KW-1185">Reference proteome</keyword>
<evidence type="ECO:0000256" key="1">
    <source>
        <dbReference type="SAM" id="MobiDB-lite"/>
    </source>
</evidence>
<dbReference type="PANTHER" id="PTHR44167:SF24">
    <property type="entry name" value="SERINE_THREONINE-PROTEIN KINASE CHK2"/>
    <property type="match status" value="1"/>
</dbReference>
<feature type="compositionally biased region" description="Polar residues" evidence="1">
    <location>
        <begin position="671"/>
        <end position="680"/>
    </location>
</feature>
<dbReference type="InterPro" id="IPR000719">
    <property type="entry name" value="Prot_kinase_dom"/>
</dbReference>
<organism evidence="3 4">
    <name type="scientific">Effrenium voratum</name>
    <dbReference type="NCBI Taxonomy" id="2562239"/>
    <lineage>
        <taxon>Eukaryota</taxon>
        <taxon>Sar</taxon>
        <taxon>Alveolata</taxon>
        <taxon>Dinophyceae</taxon>
        <taxon>Suessiales</taxon>
        <taxon>Symbiodiniaceae</taxon>
        <taxon>Effrenium</taxon>
    </lineage>
</organism>
<dbReference type="GO" id="GO:0004674">
    <property type="term" value="F:protein serine/threonine kinase activity"/>
    <property type="evidence" value="ECO:0007669"/>
    <property type="project" value="TreeGrafter"/>
</dbReference>
<feature type="domain" description="Protein kinase" evidence="2">
    <location>
        <begin position="834"/>
        <end position="1198"/>
    </location>
</feature>
<dbReference type="Proteomes" id="UP001178507">
    <property type="component" value="Unassembled WGS sequence"/>
</dbReference>
<dbReference type="GO" id="GO:0005634">
    <property type="term" value="C:nucleus"/>
    <property type="evidence" value="ECO:0007669"/>
    <property type="project" value="TreeGrafter"/>
</dbReference>
<feature type="compositionally biased region" description="Basic and acidic residues" evidence="1">
    <location>
        <begin position="732"/>
        <end position="749"/>
    </location>
</feature>
<dbReference type="PROSITE" id="PS50011">
    <property type="entry name" value="PROTEIN_KINASE_DOM"/>
    <property type="match status" value="1"/>
</dbReference>
<sequence>MHDQRDLEMIEETGINGFLARHLSSLALGLAEGTRCVTWQAEHAYEILKVFELDSELHRNDGRVNCKGFGRSSVKMFREDPYPRPCPSLRQCEVLARWKEALAPLEPKRKAEASQAAAVASRGFWARLPRTAQQLALSFLMTWPGFRRLCAASRQMKDSCHQPNSWQGVLVTAEGLQAGPRSKESHLCCRMVCMCRLAVLAFNQNQPMLLGDSCEPLQRLAQLFDLQGVAWQIHLSEDEQEKFMIVPRDAPKKKKRKTRPRGHIMKPEVVVQLPGNDEFKPHELALRNGTHQMTLVASNHLVQMRPHHGTVGGCWYEVFSAEVVWDFEPDIAGCEALFGLGFGTLRGNKGQHLTMAAARSREHIFKVFGVGLAREMNSHAPPKPGVYLGQYTPGDPVDEEEVHELQDPMGLLQPKDWQTSPYRLDFSPERLRREDVLGLALVDVMTRGESQAAYSGLVFLHNRKAVGGCWFPPMKRRAQDGRARVFGGPEPQKAMRLYAEPPKAGGHLVFPATRGAELEELLPVLSNAPWVLPRGTPAKEGAGGEVQRDLKPSGRGQLHTKSPSDLRTAAGGHPVHRGPNAPVGTIDPRAHEVHFGDGLLRQVPQATQAAAARRLAAATARSQANTFVRPAPAKCASRLPPRPIPVTPYYRSCFQSPQATASQEDLEVPRQVQSPYQPQDSPVPPAWSRVLEPRAGPSRSPPRSPEAAQTASANANNFVPRSCQAPAAAPAPRDRPERASSDERQEDRCYGSPARTFARDEYRTPTRAPSRGDRGSEARSNAQVRTRSIDMARNAAFSGCHSDRLALKQRGAAVQRPVETDDCAEYSDRFLPGYEKSHLLGRGACAVVWLATPMGSRTPVAIKQVAKGTTGKKKSDTEAARKEILFGSYFFNTGGEPKMSVKKSPGIAHIAKLLDFVETKRDIWLVMEFGGTSLTKMAYEIKGEFVRGERLYKVMHLPLLESMKRDARVLKAVLRQLLSALALFAEHRVVHSDIKPDNILVDQDERGQVRVRFIDLGSAFSFDSPESLSVATPEYMPHEGLEVCAGRNAGASNTLARGRTSMAARLTGNVPVQSRVPKAESMESLKSQPWSFDVWSLGSILLEMSLGTPLWLSYKCRVASDQRNIAGLGLFAVPGRDPEKILLRQAEAVCHRGLAAVLRNAPGVPLEAEGGLELLEQMMSWDPMARISPKDALAHPWLED</sequence>
<name>A0AA36HS53_9DINO</name>
<comment type="caution">
    <text evidence="3">The sequence shown here is derived from an EMBL/GenBank/DDBJ whole genome shotgun (WGS) entry which is preliminary data.</text>
</comment>
<accession>A0AA36HS53</accession>
<feature type="compositionally biased region" description="Polar residues" evidence="1">
    <location>
        <begin position="709"/>
        <end position="719"/>
    </location>
</feature>
<dbReference type="SMART" id="SM00220">
    <property type="entry name" value="S_TKc"/>
    <property type="match status" value="1"/>
</dbReference>
<dbReference type="PANTHER" id="PTHR44167">
    <property type="entry name" value="OVARIAN-SPECIFIC SERINE/THREONINE-PROTEIN KINASE LOK-RELATED"/>
    <property type="match status" value="1"/>
</dbReference>
<dbReference type="InterPro" id="IPR008271">
    <property type="entry name" value="Ser/Thr_kinase_AS"/>
</dbReference>
<dbReference type="GO" id="GO:0044773">
    <property type="term" value="P:mitotic DNA damage checkpoint signaling"/>
    <property type="evidence" value="ECO:0007669"/>
    <property type="project" value="TreeGrafter"/>
</dbReference>
<protein>
    <recommendedName>
        <fullName evidence="2">Protein kinase domain-containing protein</fullName>
    </recommendedName>
</protein>
<dbReference type="SUPFAM" id="SSF56112">
    <property type="entry name" value="Protein kinase-like (PK-like)"/>
    <property type="match status" value="1"/>
</dbReference>